<feature type="transmembrane region" description="Helical" evidence="1">
    <location>
        <begin position="149"/>
        <end position="166"/>
    </location>
</feature>
<dbReference type="RefSeq" id="WP_009072941.1">
    <property type="nucleotide sequence ID" value="NZ_JH597768.1"/>
</dbReference>
<evidence type="ECO:0000313" key="2">
    <source>
        <dbReference type="EMBL" id="EHP69177.1"/>
    </source>
</evidence>
<evidence type="ECO:0000256" key="1">
    <source>
        <dbReference type="SAM" id="Phobius"/>
    </source>
</evidence>
<dbReference type="STRING" id="671065.MetMK1DRAFT_00019230"/>
<dbReference type="Proteomes" id="UP000003980">
    <property type="component" value="Unassembled WGS sequence"/>
</dbReference>
<feature type="transmembrane region" description="Helical" evidence="1">
    <location>
        <begin position="7"/>
        <end position="26"/>
    </location>
</feature>
<sequence>MRYPLTSLYYLSVILISAVPLPWWFYSVGGIVSVSDSPFQVLVYFMGDRLLLSDVITFLLTGFRIYVIFVAIGYLLETMRGNPKIYSTMFWFPVLYVLDPVIIYVVFLFLPKLLGFPANYPLLIWGEETFTSSYMGNQIRAEVMSYPTIMYWAALASAVLYIPSRLEMRKNRKVMK</sequence>
<proteinExistence type="predicted"/>
<protein>
    <submittedName>
        <fullName evidence="2">Uncharacterized protein</fullName>
    </submittedName>
</protein>
<dbReference type="EMBL" id="JH597768">
    <property type="protein sequence ID" value="EHP69177.1"/>
    <property type="molecule type" value="Genomic_DNA"/>
</dbReference>
<dbReference type="OrthoDB" id="41808at2157"/>
<dbReference type="AlphaFoldDB" id="H2C5V0"/>
<keyword evidence="1" id="KW-0472">Membrane</keyword>
<evidence type="ECO:0000313" key="3">
    <source>
        <dbReference type="Proteomes" id="UP000003980"/>
    </source>
</evidence>
<feature type="transmembrane region" description="Helical" evidence="1">
    <location>
        <begin position="55"/>
        <end position="76"/>
    </location>
</feature>
<keyword evidence="1" id="KW-0812">Transmembrane</keyword>
<dbReference type="eggNOG" id="arCOG05999">
    <property type="taxonomic scope" value="Archaea"/>
</dbReference>
<keyword evidence="3" id="KW-1185">Reference proteome</keyword>
<feature type="transmembrane region" description="Helical" evidence="1">
    <location>
        <begin position="88"/>
        <end position="110"/>
    </location>
</feature>
<dbReference type="HOGENOM" id="CLU_1551727_0_0_2"/>
<name>H2C5V0_9CREN</name>
<gene>
    <name evidence="2" type="ORF">MetMK1DRAFT_00019230</name>
</gene>
<reference evidence="2 3" key="1">
    <citation type="submission" date="2012-01" db="EMBL/GenBank/DDBJ databases">
        <title>Improved High-Quality Draft sequence of Metallosphaera yellowstonensis MK1.</title>
        <authorList>
            <consortium name="US DOE Joint Genome Institute"/>
            <person name="Lucas S."/>
            <person name="Han J."/>
            <person name="Cheng J.-F."/>
            <person name="Goodwin L."/>
            <person name="Pitluck S."/>
            <person name="Peters L."/>
            <person name="Teshima H."/>
            <person name="Detter J.C."/>
            <person name="Han C."/>
            <person name="Tapia R."/>
            <person name="Land M."/>
            <person name="Hauser L."/>
            <person name="Kyrpides N."/>
            <person name="Kozubal M."/>
            <person name="Macur R.E."/>
            <person name="Jay Z."/>
            <person name="Inskeep W."/>
            <person name="Woyke T."/>
        </authorList>
    </citation>
    <scope>NUCLEOTIDE SEQUENCE [LARGE SCALE GENOMIC DNA]</scope>
    <source>
        <strain evidence="2 3">MK1</strain>
    </source>
</reference>
<organism evidence="2 3">
    <name type="scientific">Metallosphaera yellowstonensis MK1</name>
    <dbReference type="NCBI Taxonomy" id="671065"/>
    <lineage>
        <taxon>Archaea</taxon>
        <taxon>Thermoproteota</taxon>
        <taxon>Thermoprotei</taxon>
        <taxon>Sulfolobales</taxon>
        <taxon>Sulfolobaceae</taxon>
        <taxon>Metallosphaera</taxon>
    </lineage>
</organism>
<keyword evidence="1" id="KW-1133">Transmembrane helix</keyword>
<accession>H2C5V0</accession>